<dbReference type="Gene3D" id="3.40.50.1820">
    <property type="entry name" value="alpha/beta hydrolase"/>
    <property type="match status" value="1"/>
</dbReference>
<organism evidence="2 3">
    <name type="scientific">Bombardia bombarda</name>
    <dbReference type="NCBI Taxonomy" id="252184"/>
    <lineage>
        <taxon>Eukaryota</taxon>
        <taxon>Fungi</taxon>
        <taxon>Dikarya</taxon>
        <taxon>Ascomycota</taxon>
        <taxon>Pezizomycotina</taxon>
        <taxon>Sordariomycetes</taxon>
        <taxon>Sordariomycetidae</taxon>
        <taxon>Sordariales</taxon>
        <taxon>Lasiosphaeriaceae</taxon>
        <taxon>Bombardia</taxon>
    </lineage>
</organism>
<gene>
    <name evidence="2" type="ORF">B0T17DRAFT_541529</name>
</gene>
<dbReference type="Proteomes" id="UP001174934">
    <property type="component" value="Unassembled WGS sequence"/>
</dbReference>
<proteinExistence type="predicted"/>
<sequence length="131" mass="14592">MHIVGTGSSTGGGENEKKKSSVRERIEAQFVRHASLLQKYNPQADREYAGVPCAILHCTRSMDTEKLCGVSYPWLSNEEFRSKSVDGWGRLFGRRLLVLDIDCNHFEVFGAANIADVSTKLEWACAILEGQ</sequence>
<comment type="caution">
    <text evidence="2">The sequence shown here is derived from an EMBL/GenBank/DDBJ whole genome shotgun (WGS) entry which is preliminary data.</text>
</comment>
<evidence type="ECO:0000313" key="2">
    <source>
        <dbReference type="EMBL" id="KAK0615279.1"/>
    </source>
</evidence>
<protein>
    <submittedName>
        <fullName evidence="2">Uncharacterized protein</fullName>
    </submittedName>
</protein>
<accession>A0AA39WH30</accession>
<keyword evidence="3" id="KW-1185">Reference proteome</keyword>
<name>A0AA39WH30_9PEZI</name>
<dbReference type="EMBL" id="JAULSR010000007">
    <property type="protein sequence ID" value="KAK0615279.1"/>
    <property type="molecule type" value="Genomic_DNA"/>
</dbReference>
<dbReference type="InterPro" id="IPR029058">
    <property type="entry name" value="AB_hydrolase_fold"/>
</dbReference>
<evidence type="ECO:0000256" key="1">
    <source>
        <dbReference type="SAM" id="MobiDB-lite"/>
    </source>
</evidence>
<dbReference type="AlphaFoldDB" id="A0AA39WH30"/>
<evidence type="ECO:0000313" key="3">
    <source>
        <dbReference type="Proteomes" id="UP001174934"/>
    </source>
</evidence>
<reference evidence="2" key="1">
    <citation type="submission" date="2023-06" db="EMBL/GenBank/DDBJ databases">
        <title>Genome-scale phylogeny and comparative genomics of the fungal order Sordariales.</title>
        <authorList>
            <consortium name="Lawrence Berkeley National Laboratory"/>
            <person name="Hensen N."/>
            <person name="Bonometti L."/>
            <person name="Westerberg I."/>
            <person name="Brannstrom I.O."/>
            <person name="Guillou S."/>
            <person name="Cros-Aarteil S."/>
            <person name="Calhoun S."/>
            <person name="Haridas S."/>
            <person name="Kuo A."/>
            <person name="Mondo S."/>
            <person name="Pangilinan J."/>
            <person name="Riley R."/>
            <person name="LaButti K."/>
            <person name="Andreopoulos B."/>
            <person name="Lipzen A."/>
            <person name="Chen C."/>
            <person name="Yanf M."/>
            <person name="Daum C."/>
            <person name="Ng V."/>
            <person name="Clum A."/>
            <person name="Steindorff A."/>
            <person name="Ohm R."/>
            <person name="Martin F."/>
            <person name="Silar P."/>
            <person name="Natvig D."/>
            <person name="Lalanne C."/>
            <person name="Gautier V."/>
            <person name="Ament-velasquez S.L."/>
            <person name="Kruys A."/>
            <person name="Hutchinson M.I."/>
            <person name="Powell A.J."/>
            <person name="Barry K."/>
            <person name="Miller A.N."/>
            <person name="Grigoriev I.V."/>
            <person name="Debuchy R."/>
            <person name="Gladieux P."/>
            <person name="Thoren M.H."/>
            <person name="Johannesson H."/>
        </authorList>
    </citation>
    <scope>NUCLEOTIDE SEQUENCE</scope>
    <source>
        <strain evidence="2">SMH3391-2</strain>
    </source>
</reference>
<feature type="region of interest" description="Disordered" evidence="1">
    <location>
        <begin position="1"/>
        <end position="21"/>
    </location>
</feature>